<dbReference type="OrthoDB" id="25414at2759"/>
<dbReference type="InterPro" id="IPR022087">
    <property type="entry name" value="DA1-like_dom"/>
</dbReference>
<gene>
    <name evidence="3" type="ORF">CDL12_07707</name>
</gene>
<reference evidence="4" key="1">
    <citation type="journal article" date="2018" name="Gigascience">
        <title>Genome assembly of the Pink Ipe (Handroanthus impetiginosus, Bignoniaceae), a highly valued, ecologically keystone Neotropical timber forest tree.</title>
        <authorList>
            <person name="Silva-Junior O.B."/>
            <person name="Grattapaglia D."/>
            <person name="Novaes E."/>
            <person name="Collevatti R.G."/>
        </authorList>
    </citation>
    <scope>NUCLEOTIDE SEQUENCE [LARGE SCALE GENOMIC DNA]</scope>
    <source>
        <strain evidence="4">cv. UFG-1</strain>
    </source>
</reference>
<feature type="domain" description="Protein DA1-like" evidence="2">
    <location>
        <begin position="235"/>
        <end position="421"/>
    </location>
</feature>
<feature type="region of interest" description="Disordered" evidence="1">
    <location>
        <begin position="80"/>
        <end position="109"/>
    </location>
</feature>
<evidence type="ECO:0000313" key="3">
    <source>
        <dbReference type="EMBL" id="PIN19605.1"/>
    </source>
</evidence>
<feature type="region of interest" description="Disordered" evidence="1">
    <location>
        <begin position="1"/>
        <end position="37"/>
    </location>
</feature>
<protein>
    <submittedName>
        <fullName evidence="3">Adaptor protein Enigma</fullName>
    </submittedName>
</protein>
<feature type="compositionally biased region" description="Polar residues" evidence="1">
    <location>
        <begin position="24"/>
        <end position="34"/>
    </location>
</feature>
<sequence>MGNIFKGSSHGIRGGQYRHHDQTTGEPSRNSDSLSDFEEDIDLALALSLSLAEEGKGKNVTENESHLDQDEEIAKALQEEDEQLDKASHGSVNADSPPQAPPDDDRRRCDGCNGEISENKYIKSDNLSYHKSCYEELYYPKCDVCKNFIPTNAAVRNEVECGGHRYWSQKYCPSHNHDGTPRCCSCERMESTDAPYLTLEDGRKLCLECWGSSIMDNADAEQLYLEIQEFYERWDMKLEQPIPLLLVKREALNEAMEGEKGHHHMPETRGLCLFEPQIVNAISRSPRIGSYDQIMDLFTEPYTLDRECEVTAILVLYGLPRLLTGSILAHEMMHAWLRLNGYPTLSPNVEEGICQVLAHEWLASEILAGSAKWSESEKKLGEFFLHQIESDPSAAYGDGFREGKEAVINNGLKGTLDHILRTGCFP</sequence>
<dbReference type="PANTHER" id="PTHR24209:SF37">
    <property type="entry name" value="LIM ZINC-BINDING DOMAIN-CONTAINING PROTEIN"/>
    <property type="match status" value="1"/>
</dbReference>
<name>A0A2G9HQ08_9LAMI</name>
<organism evidence="3 4">
    <name type="scientific">Handroanthus impetiginosus</name>
    <dbReference type="NCBI Taxonomy" id="429701"/>
    <lineage>
        <taxon>Eukaryota</taxon>
        <taxon>Viridiplantae</taxon>
        <taxon>Streptophyta</taxon>
        <taxon>Embryophyta</taxon>
        <taxon>Tracheophyta</taxon>
        <taxon>Spermatophyta</taxon>
        <taxon>Magnoliopsida</taxon>
        <taxon>eudicotyledons</taxon>
        <taxon>Gunneridae</taxon>
        <taxon>Pentapetalae</taxon>
        <taxon>asterids</taxon>
        <taxon>lamiids</taxon>
        <taxon>Lamiales</taxon>
        <taxon>Bignoniaceae</taxon>
        <taxon>Crescentiina</taxon>
        <taxon>Tabebuia alliance</taxon>
        <taxon>Handroanthus</taxon>
    </lineage>
</organism>
<dbReference type="InterPro" id="IPR045218">
    <property type="entry name" value="DA1-like"/>
</dbReference>
<proteinExistence type="predicted"/>
<dbReference type="Proteomes" id="UP000231279">
    <property type="component" value="Unassembled WGS sequence"/>
</dbReference>
<dbReference type="GO" id="GO:0043130">
    <property type="term" value="F:ubiquitin binding"/>
    <property type="evidence" value="ECO:0007669"/>
    <property type="project" value="TreeGrafter"/>
</dbReference>
<evidence type="ECO:0000259" key="2">
    <source>
        <dbReference type="Pfam" id="PF12315"/>
    </source>
</evidence>
<dbReference type="Pfam" id="PF12315">
    <property type="entry name" value="DA1-like"/>
    <property type="match status" value="1"/>
</dbReference>
<dbReference type="STRING" id="429701.A0A2G9HQ08"/>
<evidence type="ECO:0000313" key="4">
    <source>
        <dbReference type="Proteomes" id="UP000231279"/>
    </source>
</evidence>
<keyword evidence="4" id="KW-1185">Reference proteome</keyword>
<dbReference type="EMBL" id="NKXS01001248">
    <property type="protein sequence ID" value="PIN19605.1"/>
    <property type="molecule type" value="Genomic_DNA"/>
</dbReference>
<dbReference type="PANTHER" id="PTHR24209">
    <property type="entry name" value="PROTEIN DA1-RELATED 2"/>
    <property type="match status" value="1"/>
</dbReference>
<accession>A0A2G9HQ08</accession>
<evidence type="ECO:0000256" key="1">
    <source>
        <dbReference type="SAM" id="MobiDB-lite"/>
    </source>
</evidence>
<dbReference type="Gene3D" id="2.10.110.10">
    <property type="entry name" value="Cysteine Rich Protein"/>
    <property type="match status" value="1"/>
</dbReference>
<dbReference type="AlphaFoldDB" id="A0A2G9HQ08"/>
<dbReference type="SUPFAM" id="SSF57716">
    <property type="entry name" value="Glucocorticoid receptor-like (DNA-binding domain)"/>
    <property type="match status" value="1"/>
</dbReference>
<comment type="caution">
    <text evidence="3">The sequence shown here is derived from an EMBL/GenBank/DDBJ whole genome shotgun (WGS) entry which is preliminary data.</text>
</comment>